<accession>A0A940DJS8</accession>
<dbReference type="InterPro" id="IPR036259">
    <property type="entry name" value="MFS_trans_sf"/>
</dbReference>
<dbReference type="PANTHER" id="PTHR19432:SF35">
    <property type="entry name" value="SOLUTE CARRIER FAMILY 45 MEMBER 3 ISOFORM X1"/>
    <property type="match status" value="1"/>
</dbReference>
<evidence type="ECO:0000256" key="6">
    <source>
        <dbReference type="SAM" id="Phobius"/>
    </source>
</evidence>
<dbReference type="GO" id="GO:0016020">
    <property type="term" value="C:membrane"/>
    <property type="evidence" value="ECO:0007669"/>
    <property type="project" value="UniProtKB-SubCell"/>
</dbReference>
<feature type="transmembrane region" description="Helical" evidence="6">
    <location>
        <begin position="157"/>
        <end position="177"/>
    </location>
</feature>
<dbReference type="SUPFAM" id="SSF103473">
    <property type="entry name" value="MFS general substrate transporter"/>
    <property type="match status" value="1"/>
</dbReference>
<evidence type="ECO:0000313" key="7">
    <source>
        <dbReference type="EMBL" id="MBO8439945.1"/>
    </source>
</evidence>
<feature type="transmembrane region" description="Helical" evidence="6">
    <location>
        <begin position="338"/>
        <end position="355"/>
    </location>
</feature>
<reference evidence="7" key="2">
    <citation type="journal article" date="2021" name="PeerJ">
        <title>Extensive microbial diversity within the chicken gut microbiome revealed by metagenomics and culture.</title>
        <authorList>
            <person name="Gilroy R."/>
            <person name="Ravi A."/>
            <person name="Getino M."/>
            <person name="Pursley I."/>
            <person name="Horton D.L."/>
            <person name="Alikhan N.F."/>
            <person name="Baker D."/>
            <person name="Gharbi K."/>
            <person name="Hall N."/>
            <person name="Watson M."/>
            <person name="Adriaenssens E.M."/>
            <person name="Foster-Nyarko E."/>
            <person name="Jarju S."/>
            <person name="Secka A."/>
            <person name="Antonio M."/>
            <person name="Oren A."/>
            <person name="Chaudhuri R.R."/>
            <person name="La Ragione R."/>
            <person name="Hildebrand F."/>
            <person name="Pallen M.J."/>
        </authorList>
    </citation>
    <scope>NUCLEOTIDE SEQUENCE</scope>
    <source>
        <strain evidence="7">3924</strain>
    </source>
</reference>
<comment type="subcellular location">
    <subcellularLocation>
        <location evidence="1">Membrane</location>
        <topology evidence="1">Multi-pass membrane protein</topology>
    </subcellularLocation>
</comment>
<evidence type="ECO:0000256" key="4">
    <source>
        <dbReference type="ARBA" id="ARBA00022989"/>
    </source>
</evidence>
<evidence type="ECO:0000256" key="5">
    <source>
        <dbReference type="ARBA" id="ARBA00023136"/>
    </source>
</evidence>
<keyword evidence="2" id="KW-0813">Transport</keyword>
<keyword evidence="3 6" id="KW-0812">Transmembrane</keyword>
<feature type="transmembrane region" description="Helical" evidence="6">
    <location>
        <begin position="263"/>
        <end position="286"/>
    </location>
</feature>
<keyword evidence="4 6" id="KW-1133">Transmembrane helix</keyword>
<dbReference type="Proteomes" id="UP000712007">
    <property type="component" value="Unassembled WGS sequence"/>
</dbReference>
<dbReference type="EMBL" id="JADIMV010000079">
    <property type="protein sequence ID" value="MBO8439945.1"/>
    <property type="molecule type" value="Genomic_DNA"/>
</dbReference>
<feature type="transmembrane region" description="Helical" evidence="6">
    <location>
        <begin position="457"/>
        <end position="476"/>
    </location>
</feature>
<feature type="transmembrane region" description="Helical" evidence="6">
    <location>
        <begin position="298"/>
        <end position="318"/>
    </location>
</feature>
<feature type="transmembrane region" description="Helical" evidence="6">
    <location>
        <begin position="117"/>
        <end position="136"/>
    </location>
</feature>
<feature type="transmembrane region" description="Helical" evidence="6">
    <location>
        <begin position="391"/>
        <end position="413"/>
    </location>
</feature>
<feature type="transmembrane region" description="Helical" evidence="6">
    <location>
        <begin position="183"/>
        <end position="201"/>
    </location>
</feature>
<feature type="transmembrane region" description="Helical" evidence="6">
    <location>
        <begin position="83"/>
        <end position="105"/>
    </location>
</feature>
<keyword evidence="5 6" id="KW-0472">Membrane</keyword>
<dbReference type="PANTHER" id="PTHR19432">
    <property type="entry name" value="SUGAR TRANSPORTER"/>
    <property type="match status" value="1"/>
</dbReference>
<dbReference type="InterPro" id="IPR011701">
    <property type="entry name" value="MFS"/>
</dbReference>
<feature type="transmembrane region" description="Helical" evidence="6">
    <location>
        <begin position="425"/>
        <end position="445"/>
    </location>
</feature>
<sequence length="481" mass="52313">MLDIQKRMSNGFFALLSLPATAMGFALSVQISALSWILSTKYGLDIHEIGIVWAAGPIAGIVAQPIVGVLSDNIWFLGGRRRPWILLGGLLTGLMLLALPNLGILQRVFTDGGPDGLLALAVVVALTLDLSINVSFNPTRSIIADCTDRSQRSKGYTWMQTVSGTFGVLAYLIAVIWGNETLIYVGVVIALLFTILPMIFIEEPRHLEKESSAGAKGKTSVKDIVVSLLPLYGFLVYGIYVIIAKLFGLEDTSSISLFGAFHLSTVELVCVIIELLCIMAVLANVSREKENTHEFQKILLAHSFTWWGVQTMNIYMFFYVSTVITGLTPESMQSVNSWAFLVRDLVGALLPVLVLNEIAKRRGMTPTHTGAILLMAAGYAAIYLFGSNIIAFFIALAVVGIGWASLVSLPFAIMSERVDQSKMGLYMGIFNLSVVLPQLVASFKMGEVVSAAQDKSVIFLICALCLALSGLLWLFVKNDKK</sequence>
<feature type="transmembrane region" description="Helical" evidence="6">
    <location>
        <begin position="12"/>
        <end position="38"/>
    </location>
</feature>
<feature type="transmembrane region" description="Helical" evidence="6">
    <location>
        <begin position="367"/>
        <end position="385"/>
    </location>
</feature>
<dbReference type="GO" id="GO:0008506">
    <property type="term" value="F:sucrose:proton symporter activity"/>
    <property type="evidence" value="ECO:0007669"/>
    <property type="project" value="TreeGrafter"/>
</dbReference>
<protein>
    <submittedName>
        <fullName evidence="7">MFS transporter</fullName>
    </submittedName>
</protein>
<organism evidence="7 8">
    <name type="scientific">Candidatus Aphodosoma intestinipullorum</name>
    <dbReference type="NCBI Taxonomy" id="2840674"/>
    <lineage>
        <taxon>Bacteria</taxon>
        <taxon>Pseudomonadati</taxon>
        <taxon>Bacteroidota</taxon>
        <taxon>Bacteroidia</taxon>
        <taxon>Bacteroidales</taxon>
        <taxon>Candidatus Aphodosoma</taxon>
    </lineage>
</organism>
<gene>
    <name evidence="7" type="ORF">IAC51_04765</name>
</gene>
<evidence type="ECO:0000256" key="3">
    <source>
        <dbReference type="ARBA" id="ARBA00022692"/>
    </source>
</evidence>
<name>A0A940DJS8_9BACT</name>
<evidence type="ECO:0000256" key="2">
    <source>
        <dbReference type="ARBA" id="ARBA00022448"/>
    </source>
</evidence>
<dbReference type="Pfam" id="PF07690">
    <property type="entry name" value="MFS_1"/>
    <property type="match status" value="1"/>
</dbReference>
<dbReference type="Gene3D" id="1.20.1250.20">
    <property type="entry name" value="MFS general substrate transporter like domains"/>
    <property type="match status" value="2"/>
</dbReference>
<reference evidence="7" key="1">
    <citation type="submission" date="2020-10" db="EMBL/GenBank/DDBJ databases">
        <authorList>
            <person name="Gilroy R."/>
        </authorList>
    </citation>
    <scope>NUCLEOTIDE SEQUENCE</scope>
    <source>
        <strain evidence="7">3924</strain>
    </source>
</reference>
<comment type="caution">
    <text evidence="7">The sequence shown here is derived from an EMBL/GenBank/DDBJ whole genome shotgun (WGS) entry which is preliminary data.</text>
</comment>
<evidence type="ECO:0000313" key="8">
    <source>
        <dbReference type="Proteomes" id="UP000712007"/>
    </source>
</evidence>
<dbReference type="AlphaFoldDB" id="A0A940DJS8"/>
<feature type="transmembrane region" description="Helical" evidence="6">
    <location>
        <begin position="221"/>
        <end position="243"/>
    </location>
</feature>
<feature type="transmembrane region" description="Helical" evidence="6">
    <location>
        <begin position="50"/>
        <end position="71"/>
    </location>
</feature>
<evidence type="ECO:0000256" key="1">
    <source>
        <dbReference type="ARBA" id="ARBA00004141"/>
    </source>
</evidence>
<proteinExistence type="predicted"/>